<accession>A0A1V1NY16</accession>
<gene>
    <name evidence="1" type="ORF">OMM_11547</name>
</gene>
<sequence length="148" mass="17019">MSGRIALKYKQNYDAIIKYIAQEFRGKTLDIFGIETAKIVDVFTFEPVEIRIQTGRLDLIFRDVHGSCYHCEEQRNMIEDDLHRCSIYHFQAVRQFGSSMTDILLISGQPYSGPRQIQTKSGLYKPIFIDLTGKDGYKCLSAIKAEIQ</sequence>
<dbReference type="Proteomes" id="UP000189670">
    <property type="component" value="Unassembled WGS sequence"/>
</dbReference>
<comment type="caution">
    <text evidence="1">The sequence shown here is derived from an EMBL/GenBank/DDBJ whole genome shotgun (WGS) entry which is preliminary data.</text>
</comment>
<dbReference type="EMBL" id="ATBP01001356">
    <property type="protein sequence ID" value="ETR67489.1"/>
    <property type="molecule type" value="Genomic_DNA"/>
</dbReference>
<feature type="non-terminal residue" evidence="1">
    <location>
        <position position="148"/>
    </location>
</feature>
<evidence type="ECO:0000313" key="1">
    <source>
        <dbReference type="EMBL" id="ETR67489.1"/>
    </source>
</evidence>
<reference evidence="2" key="1">
    <citation type="submission" date="2012-11" db="EMBL/GenBank/DDBJ databases">
        <authorList>
            <person name="Lucero-Rivera Y.E."/>
            <person name="Tovar-Ramirez D."/>
        </authorList>
    </citation>
    <scope>NUCLEOTIDE SEQUENCE [LARGE SCALE GENOMIC DNA]</scope>
    <source>
        <strain evidence="2">Araruama</strain>
    </source>
</reference>
<evidence type="ECO:0000313" key="2">
    <source>
        <dbReference type="Proteomes" id="UP000189670"/>
    </source>
</evidence>
<proteinExistence type="predicted"/>
<name>A0A1V1NY16_9BACT</name>
<organism evidence="1 2">
    <name type="scientific">Candidatus Magnetoglobus multicellularis str. Araruama</name>
    <dbReference type="NCBI Taxonomy" id="890399"/>
    <lineage>
        <taxon>Bacteria</taxon>
        <taxon>Pseudomonadati</taxon>
        <taxon>Thermodesulfobacteriota</taxon>
        <taxon>Desulfobacteria</taxon>
        <taxon>Desulfobacterales</taxon>
        <taxon>Desulfobacteraceae</taxon>
        <taxon>Candidatus Magnetoglobus</taxon>
    </lineage>
</organism>
<dbReference type="AlphaFoldDB" id="A0A1V1NY16"/>
<protein>
    <submittedName>
        <fullName evidence="1">Uncharacterized protein</fullName>
    </submittedName>
</protein>